<comment type="caution">
    <text evidence="1">The sequence shown here is derived from an EMBL/GenBank/DDBJ whole genome shotgun (WGS) entry which is preliminary data.</text>
</comment>
<evidence type="ECO:0008006" key="3">
    <source>
        <dbReference type="Google" id="ProtNLM"/>
    </source>
</evidence>
<dbReference type="PATRIC" id="fig|1424334.3.peg.1400"/>
<evidence type="ECO:0000313" key="2">
    <source>
        <dbReference type="Proteomes" id="UP000018733"/>
    </source>
</evidence>
<dbReference type="eggNOG" id="COG5339">
    <property type="taxonomic scope" value="Bacteria"/>
</dbReference>
<organism evidence="1 2">
    <name type="scientific">Advenella kashmirensis W13003</name>
    <dbReference type="NCBI Taxonomy" id="1424334"/>
    <lineage>
        <taxon>Bacteria</taxon>
        <taxon>Pseudomonadati</taxon>
        <taxon>Pseudomonadota</taxon>
        <taxon>Betaproteobacteria</taxon>
        <taxon>Burkholderiales</taxon>
        <taxon>Alcaligenaceae</taxon>
    </lineage>
</organism>
<dbReference type="STRING" id="1424334.W822_07015"/>
<accession>V8QU22</accession>
<dbReference type="RefSeq" id="WP_024004386.1">
    <property type="nucleotide sequence ID" value="NZ_KI650979.1"/>
</dbReference>
<reference evidence="1 2" key="1">
    <citation type="journal article" date="2014" name="Genome Announc.">
        <title>Draft Genome Sequence of Advenella kashmirensis Strain W13003, a Polycyclic Aromatic Hydrocarbon-Degrading Bacterium.</title>
        <authorList>
            <person name="Wang X."/>
            <person name="Jin D."/>
            <person name="Zhou L."/>
            <person name="Wu L."/>
            <person name="An W."/>
            <person name="Zhao L."/>
        </authorList>
    </citation>
    <scope>NUCLEOTIDE SEQUENCE [LARGE SCALE GENOMIC DNA]</scope>
    <source>
        <strain evidence="1 2">W13003</strain>
    </source>
</reference>
<proteinExistence type="predicted"/>
<protein>
    <recommendedName>
        <fullName evidence="3">GTP-binding protein</fullName>
    </recommendedName>
</protein>
<dbReference type="Pfam" id="PF06097">
    <property type="entry name" value="DUF945"/>
    <property type="match status" value="1"/>
</dbReference>
<keyword evidence="2" id="KW-1185">Reference proteome</keyword>
<name>V8QU22_9BURK</name>
<evidence type="ECO:0000313" key="1">
    <source>
        <dbReference type="EMBL" id="ETF03446.1"/>
    </source>
</evidence>
<dbReference type="HOGENOM" id="CLU_029683_2_0_4"/>
<sequence>MGKTSIIAGVIVAAGVAWTGSSWYFGTQIEEHLDEYLANSNQYLEKEAGGSVKFEKISFQRGIFSSEAILKLRVNVPYLPEKSIELTGKTQIQHGPVPLQSILKGEFFAGYATADTALVKDEHSKLIFDFTGDKNPYTQHDRIDFSGNIHSNATVAALTIAIDKFNFQSQPIKIRSVTDKDLTTGELWADISEISAISARDSDRKIFIKNASAHLNTKKAASGSYVGDALATIELLKADQNRSPADKGNPLIFDQFKMSVKSEEIDDYMNVGVGYEIGKLQTHGVDFGALKFNLALDYLDRKALEKFTTQNRSLFMSAQDSFEQAERIVEQYGQLMTNLVRGNMQLNVSPFEWKTANGQIQVQASVNLDGSGIPEQAILNDKALGQSIKSVEFNMDADIRAVEDIVSAIVQVKGKEKDTARQQGKTAVKELLDLIAQTGIARAEGEKIKTRISFDGRQPEEEKISLNSEKMSIQRLAEKAAPIF</sequence>
<dbReference type="InterPro" id="IPR010352">
    <property type="entry name" value="DUF945"/>
</dbReference>
<dbReference type="AlphaFoldDB" id="V8QU22"/>
<dbReference type="EMBL" id="AYXT01000009">
    <property type="protein sequence ID" value="ETF03446.1"/>
    <property type="molecule type" value="Genomic_DNA"/>
</dbReference>
<gene>
    <name evidence="1" type="ORF">W822_07015</name>
</gene>
<dbReference type="Proteomes" id="UP000018733">
    <property type="component" value="Unassembled WGS sequence"/>
</dbReference>